<dbReference type="InterPro" id="IPR036397">
    <property type="entry name" value="RNaseH_sf"/>
</dbReference>
<dbReference type="EMBL" id="CAKOFQ010008254">
    <property type="protein sequence ID" value="CAH2012999.1"/>
    <property type="molecule type" value="Genomic_DNA"/>
</dbReference>
<reference evidence="2" key="1">
    <citation type="submission" date="2022-03" db="EMBL/GenBank/DDBJ databases">
        <authorList>
            <person name="Sayadi A."/>
        </authorList>
    </citation>
    <scope>NUCLEOTIDE SEQUENCE</scope>
</reference>
<keyword evidence="3" id="KW-1185">Reference proteome</keyword>
<name>A0A9P0Q6N1_ACAOB</name>
<proteinExistence type="predicted"/>
<gene>
    <name evidence="2" type="ORF">ACAOBT_LOCUS33152</name>
</gene>
<dbReference type="AlphaFoldDB" id="A0A9P0Q6N1"/>
<sequence length="111" mass="12901">MIVTFSDSGWINGSIFVHYLHHFISFVRPTKEDPVLIVLDNHESHISLGAYQLFREHNLHVLSLKPHVSHKMQPQDLTVFSSIKNAYNRQCELYKVNNPGKRITQYEVGEL</sequence>
<comment type="caution">
    <text evidence="2">The sequence shown here is derived from an EMBL/GenBank/DDBJ whole genome shotgun (WGS) entry which is preliminary data.</text>
</comment>
<accession>A0A9P0Q6N1</accession>
<organism evidence="2 3">
    <name type="scientific">Acanthoscelides obtectus</name>
    <name type="common">Bean weevil</name>
    <name type="synonym">Bruchus obtectus</name>
    <dbReference type="NCBI Taxonomy" id="200917"/>
    <lineage>
        <taxon>Eukaryota</taxon>
        <taxon>Metazoa</taxon>
        <taxon>Ecdysozoa</taxon>
        <taxon>Arthropoda</taxon>
        <taxon>Hexapoda</taxon>
        <taxon>Insecta</taxon>
        <taxon>Pterygota</taxon>
        <taxon>Neoptera</taxon>
        <taxon>Endopterygota</taxon>
        <taxon>Coleoptera</taxon>
        <taxon>Polyphaga</taxon>
        <taxon>Cucujiformia</taxon>
        <taxon>Chrysomeloidea</taxon>
        <taxon>Chrysomelidae</taxon>
        <taxon>Bruchinae</taxon>
        <taxon>Bruchini</taxon>
        <taxon>Acanthoscelides</taxon>
    </lineage>
</organism>
<dbReference type="OrthoDB" id="6775047at2759"/>
<dbReference type="GO" id="GO:0003676">
    <property type="term" value="F:nucleic acid binding"/>
    <property type="evidence" value="ECO:0007669"/>
    <property type="project" value="InterPro"/>
</dbReference>
<evidence type="ECO:0000313" key="3">
    <source>
        <dbReference type="Proteomes" id="UP001152888"/>
    </source>
</evidence>
<dbReference type="Gene3D" id="3.30.420.10">
    <property type="entry name" value="Ribonuclease H-like superfamily/Ribonuclease H"/>
    <property type="match status" value="1"/>
</dbReference>
<evidence type="ECO:0000313" key="2">
    <source>
        <dbReference type="EMBL" id="CAH2012999.1"/>
    </source>
</evidence>
<dbReference type="Pfam" id="PF03184">
    <property type="entry name" value="DDE_1"/>
    <property type="match status" value="1"/>
</dbReference>
<protein>
    <recommendedName>
        <fullName evidence="1">DDE-1 domain-containing protein</fullName>
    </recommendedName>
</protein>
<evidence type="ECO:0000259" key="1">
    <source>
        <dbReference type="Pfam" id="PF03184"/>
    </source>
</evidence>
<dbReference type="Proteomes" id="UP001152888">
    <property type="component" value="Unassembled WGS sequence"/>
</dbReference>
<dbReference type="InterPro" id="IPR004875">
    <property type="entry name" value="DDE_SF_endonuclease_dom"/>
</dbReference>
<feature type="domain" description="DDE-1" evidence="1">
    <location>
        <begin position="5"/>
        <end position="98"/>
    </location>
</feature>